<dbReference type="CDD" id="cd06564">
    <property type="entry name" value="GH20_DspB_LnbB-like"/>
    <property type="match status" value="1"/>
</dbReference>
<gene>
    <name evidence="8" type="ORF">BVG16_21380</name>
</gene>
<dbReference type="InterPro" id="IPR001119">
    <property type="entry name" value="SLH_dom"/>
</dbReference>
<name>A0A1T2X5P7_9BACL</name>
<evidence type="ECO:0000256" key="4">
    <source>
        <dbReference type="SAM" id="MobiDB-lite"/>
    </source>
</evidence>
<feature type="domain" description="SLH" evidence="7">
    <location>
        <begin position="1403"/>
        <end position="1461"/>
    </location>
</feature>
<dbReference type="Pfam" id="PF00728">
    <property type="entry name" value="Glyco_hydro_20"/>
    <property type="match status" value="2"/>
</dbReference>
<dbReference type="GO" id="GO:0005975">
    <property type="term" value="P:carbohydrate metabolic process"/>
    <property type="evidence" value="ECO:0007669"/>
    <property type="project" value="InterPro"/>
</dbReference>
<dbReference type="Gene3D" id="3.30.379.10">
    <property type="entry name" value="Chitobiase/beta-hexosaminidase domain 2-like"/>
    <property type="match status" value="1"/>
</dbReference>
<dbReference type="PANTHER" id="PTHR43678">
    <property type="entry name" value="PUTATIVE (AFU_ORTHOLOGUE AFUA_2G00640)-RELATED"/>
    <property type="match status" value="1"/>
</dbReference>
<evidence type="ECO:0000256" key="2">
    <source>
        <dbReference type="ARBA" id="ARBA00022801"/>
    </source>
</evidence>
<dbReference type="PANTHER" id="PTHR43678:SF1">
    <property type="entry name" value="BETA-N-ACETYLHEXOSAMINIDASE"/>
    <property type="match status" value="1"/>
</dbReference>
<dbReference type="Proteomes" id="UP000190188">
    <property type="component" value="Unassembled WGS sequence"/>
</dbReference>
<dbReference type="Pfam" id="PF13385">
    <property type="entry name" value="Laminin_G_3"/>
    <property type="match status" value="1"/>
</dbReference>
<comment type="similarity">
    <text evidence="1">Belongs to the glycosyl hydrolase 20 family.</text>
</comment>
<evidence type="ECO:0000256" key="5">
    <source>
        <dbReference type="SAM" id="SignalP"/>
    </source>
</evidence>
<comment type="caution">
    <text evidence="8">The sequence shown here is derived from an EMBL/GenBank/DDBJ whole genome shotgun (WGS) entry which is preliminary data.</text>
</comment>
<dbReference type="Gene3D" id="2.60.120.200">
    <property type="match status" value="1"/>
</dbReference>
<keyword evidence="9" id="KW-1185">Reference proteome</keyword>
<organism evidence="8 9">
    <name type="scientific">Paenibacillus selenitireducens</name>
    <dbReference type="NCBI Taxonomy" id="1324314"/>
    <lineage>
        <taxon>Bacteria</taxon>
        <taxon>Bacillati</taxon>
        <taxon>Bacillota</taxon>
        <taxon>Bacilli</taxon>
        <taxon>Bacillales</taxon>
        <taxon>Paenibacillaceae</taxon>
        <taxon>Paenibacillus</taxon>
    </lineage>
</organism>
<dbReference type="Pfam" id="PF02838">
    <property type="entry name" value="Glyco_hydro_20b"/>
    <property type="match status" value="1"/>
</dbReference>
<dbReference type="InterPro" id="IPR015882">
    <property type="entry name" value="HEX_bac_N"/>
</dbReference>
<feature type="chain" id="PRO_5013046450" evidence="5">
    <location>
        <begin position="35"/>
        <end position="1518"/>
    </location>
</feature>
<evidence type="ECO:0000256" key="3">
    <source>
        <dbReference type="ARBA" id="ARBA00023295"/>
    </source>
</evidence>
<evidence type="ECO:0000259" key="6">
    <source>
        <dbReference type="PROSITE" id="PS50022"/>
    </source>
</evidence>
<dbReference type="Pfam" id="PF22633">
    <property type="entry name" value="F5_F8_type_C_2"/>
    <property type="match status" value="1"/>
</dbReference>
<dbReference type="SUPFAM" id="SSF49899">
    <property type="entry name" value="Concanavalin A-like lectins/glucanases"/>
    <property type="match status" value="1"/>
</dbReference>
<dbReference type="InterPro" id="IPR017853">
    <property type="entry name" value="GH"/>
</dbReference>
<dbReference type="InterPro" id="IPR013320">
    <property type="entry name" value="ConA-like_dom_sf"/>
</dbReference>
<dbReference type="SUPFAM" id="SSF51445">
    <property type="entry name" value="(Trans)glycosidases"/>
    <property type="match status" value="1"/>
</dbReference>
<dbReference type="Gene3D" id="2.60.120.260">
    <property type="entry name" value="Galactose-binding domain-like"/>
    <property type="match status" value="2"/>
</dbReference>
<dbReference type="InterPro" id="IPR008979">
    <property type="entry name" value="Galactose-bd-like_sf"/>
</dbReference>
<dbReference type="Pfam" id="PF00754">
    <property type="entry name" value="F5_F8_type_C"/>
    <property type="match status" value="1"/>
</dbReference>
<evidence type="ECO:0000313" key="8">
    <source>
        <dbReference type="EMBL" id="OPA75162.1"/>
    </source>
</evidence>
<dbReference type="RefSeq" id="WP_078501235.1">
    <property type="nucleotide sequence ID" value="NZ_MSZX01000009.1"/>
</dbReference>
<evidence type="ECO:0000313" key="9">
    <source>
        <dbReference type="Proteomes" id="UP000190188"/>
    </source>
</evidence>
<dbReference type="SUPFAM" id="SSF49785">
    <property type="entry name" value="Galactose-binding domain-like"/>
    <property type="match status" value="2"/>
</dbReference>
<dbReference type="PRINTS" id="PR00738">
    <property type="entry name" value="GLHYDRLASE20"/>
</dbReference>
<feature type="domain" description="F5/8 type C" evidence="6">
    <location>
        <begin position="89"/>
        <end position="231"/>
    </location>
</feature>
<dbReference type="PROSITE" id="PS50022">
    <property type="entry name" value="FA58C_3"/>
    <property type="match status" value="2"/>
</dbReference>
<proteinExistence type="inferred from homology"/>
<keyword evidence="5" id="KW-0732">Signal</keyword>
<reference evidence="8 9" key="1">
    <citation type="submission" date="2017-01" db="EMBL/GenBank/DDBJ databases">
        <title>Genome analysis of Paenibacillus selenitrireducens ES3-24.</title>
        <authorList>
            <person name="Xu D."/>
            <person name="Yao R."/>
            <person name="Zheng S."/>
        </authorList>
    </citation>
    <scope>NUCLEOTIDE SEQUENCE [LARGE SCALE GENOMIC DNA]</scope>
    <source>
        <strain evidence="8 9">ES3-24</strain>
    </source>
</reference>
<dbReference type="InterPro" id="IPR029018">
    <property type="entry name" value="Hex-like_dom2"/>
</dbReference>
<dbReference type="Gene3D" id="3.20.20.80">
    <property type="entry name" value="Glycosidases"/>
    <property type="match status" value="1"/>
</dbReference>
<dbReference type="InterPro" id="IPR052764">
    <property type="entry name" value="GH20_Enzymes"/>
</dbReference>
<dbReference type="InterPro" id="IPR025705">
    <property type="entry name" value="Beta_hexosaminidase_sua/sub"/>
</dbReference>
<dbReference type="InterPro" id="IPR000421">
    <property type="entry name" value="FA58C"/>
</dbReference>
<feature type="domain" description="SLH" evidence="7">
    <location>
        <begin position="1462"/>
        <end position="1518"/>
    </location>
</feature>
<dbReference type="EMBL" id="MSZX01000009">
    <property type="protein sequence ID" value="OPA75162.1"/>
    <property type="molecule type" value="Genomic_DNA"/>
</dbReference>
<feature type="region of interest" description="Disordered" evidence="4">
    <location>
        <begin position="1173"/>
        <end position="1207"/>
    </location>
</feature>
<dbReference type="STRING" id="1324314.BVG16_21380"/>
<evidence type="ECO:0000256" key="1">
    <source>
        <dbReference type="ARBA" id="ARBA00006285"/>
    </source>
</evidence>
<accession>A0A1T2X5P7</accession>
<evidence type="ECO:0000259" key="7">
    <source>
        <dbReference type="PROSITE" id="PS51272"/>
    </source>
</evidence>
<dbReference type="GO" id="GO:0004563">
    <property type="term" value="F:beta-N-acetylhexosaminidase activity"/>
    <property type="evidence" value="ECO:0007669"/>
    <property type="project" value="InterPro"/>
</dbReference>
<feature type="domain" description="SLH" evidence="7">
    <location>
        <begin position="1339"/>
        <end position="1402"/>
    </location>
</feature>
<feature type="signal peptide" evidence="5">
    <location>
        <begin position="1"/>
        <end position="34"/>
    </location>
</feature>
<feature type="compositionally biased region" description="Basic and acidic residues" evidence="4">
    <location>
        <begin position="1177"/>
        <end position="1187"/>
    </location>
</feature>
<keyword evidence="2" id="KW-0378">Hydrolase</keyword>
<keyword evidence="3" id="KW-0326">Glycosidase</keyword>
<dbReference type="Pfam" id="PF00395">
    <property type="entry name" value="SLH"/>
    <property type="match status" value="3"/>
</dbReference>
<dbReference type="PROSITE" id="PS51272">
    <property type="entry name" value="SLH"/>
    <property type="match status" value="3"/>
</dbReference>
<sequence>MKLSQRIQQRCSFLLSILLLFSIVFSTNSSFAMAEERPIQEVLLDDQTGNHATDVPVVNDIPGDLSGVSDVPVVPEEQPIATDLVQPEQSAAATGKENYALKKPVKASGNEVDYLGPENAVDGNMGTRWSSDKTDNQWFIVDLGAKKEIGQVVIHWQTPAKTYSVLTSVYGEEWENITAENNGVIDCKGGKEILDFPSREARYVKFQGVERKPVDGILYGYSFYEFEVYQEDPLVKIMQGIQGLEPIGKGQTQLTYPAVPDGYRVSVFGSDALPVIDKEGRIHTPLTDQRVHVMLQVQSEENPDLKAITPSFEVTVPGEYTPTGDQNAEPKVIPSLREWVGGTGQFTLTSSSRIVVSDDSLQKTAEIMKDDIKDITGFDLQVMQGAPSAGDLVLSLTSDASELGAEGYLFHVDDYVSITAPTIKGVFGGTRSVLQILKADDGHDTIPKGLSRDYPKYETRGFMIDVARKFYTIDFLRDYVKMMSWYKMTDLQIHLNDDIGNRGVFRLENERSPELTSKDGFYTKEEFRDLQRLGQDYGINIIPEIDTPGHSRAFTTLDPSLGNGSHLDISKPDTVDFVKDLWSEYIDGYDGGEPTFLGPDVQIGTDEYAGGNTEDFRKYMDTMIKFIHSKGKHPLLWGGLQEYAGKTPISNEATMAIWHMPYGGPQQAIDLGYNIINTNNSYLYLVPRLYADYLNTSLLYQEWEPVKWDGATLPFGHPQLKGGMFALWNDISYEAGLSMDDTHVRLVPAMQVLSEKMWHGARSDVDYDTFMKTAAGMGDAPNTHLSHDVKVDNPEGSVLNYSFEENFNDASGNHFDGIGNQVTFTEGKYGKGAYFSGGDSYIQTPLSSLGFGWTVSMWIKPDAGNPNDAVLMESPAGTVKLKQGETGKLGFSKEGYDSVFDYKVPEEKWTHILLTGDRSGVSLYVNGNEYVEKLALTQPMPRIQTLVLPVEKIGSATNSFKGTIDNLQVYNKFIPLLDVNNYALYQPTESSELEAPWLPSDQAVDGNMSSRWSSAHKDDSWFIVDLGKSKKISKVIISWETAAKKYKILASNDKETWTNVMKDDQILEFDGKLGTSKIEFDPTQARYVKFQGIERTPVYGEYYGYSFYEFEVYGDDLMTPYNSLIAQAEKLVATGKGNVSIRNQLMTLLSQYPYHFDTKVGTLSELNTQLQTSIDNENNKPDPEPRPIPDNSESSPGTVLPPAPKEGEMTLKPGEAGTVNLGSLISVQVPVGSMKEAVKLQIKKVEPASILLDPQHPVLSSIFEVLKNVDRAFDKTLHLTLAFDAKLLSSKQKASIFQYDKNKKQWTEVGGSVSGSNISADVRDVGIFAVFAVERDEATSQPSFIDIVNHWAAADIQRAVEQGIATGYPDGTFNPDGSVTRAEFAVMLARSLHLENKGTTLSYTDRDAIPVWAATAISQAAELGIITGYEDQRFLPNKHISRAEMVTMVTRAMNLKSTSSNRTSFNDDKSIPNWALAAIDAAVSQGLIKGREGNLFAPNESTTRAESITVLLKALALK</sequence>
<dbReference type="InterPro" id="IPR015883">
    <property type="entry name" value="Glyco_hydro_20_cat"/>
</dbReference>
<feature type="domain" description="F5/8 type C" evidence="6">
    <location>
        <begin position="972"/>
        <end position="1115"/>
    </location>
</feature>
<dbReference type="SUPFAM" id="SSF55545">
    <property type="entry name" value="beta-N-acetylhexosaminidase-like domain"/>
    <property type="match status" value="1"/>
</dbReference>
<protein>
    <submittedName>
        <fullName evidence="8">Beta-N-acetylhexosaminidase</fullName>
    </submittedName>
</protein>
<dbReference type="OrthoDB" id="1098018at2"/>